<protein>
    <submittedName>
        <fullName evidence="7">Putative peptidoglycan recognition protein</fullName>
    </submittedName>
</protein>
<dbReference type="InterPro" id="IPR006619">
    <property type="entry name" value="PGRP_domain_met/bac"/>
</dbReference>
<dbReference type="SMART" id="SM00701">
    <property type="entry name" value="PGRP"/>
    <property type="match status" value="1"/>
</dbReference>
<feature type="domain" description="Peptidoglycan recognition protein family" evidence="6">
    <location>
        <begin position="75"/>
        <end position="219"/>
    </location>
</feature>
<keyword evidence="2" id="KW-0399">Innate immunity</keyword>
<keyword evidence="4" id="KW-0732">Signal</keyword>
<evidence type="ECO:0000259" key="5">
    <source>
        <dbReference type="SMART" id="SM00644"/>
    </source>
</evidence>
<comment type="similarity">
    <text evidence="1">Belongs to the N-acetylmuramoyl-L-alanine amidase 2 family.</text>
</comment>
<dbReference type="GO" id="GO:0008270">
    <property type="term" value="F:zinc ion binding"/>
    <property type="evidence" value="ECO:0007669"/>
    <property type="project" value="InterPro"/>
</dbReference>
<feature type="signal peptide" evidence="4">
    <location>
        <begin position="1"/>
        <end position="24"/>
    </location>
</feature>
<dbReference type="EMBL" id="GEGO01000197">
    <property type="protein sequence ID" value="JAR95207.1"/>
    <property type="molecule type" value="Transcribed_RNA"/>
</dbReference>
<accession>A0A147BWP7</accession>
<evidence type="ECO:0000259" key="6">
    <source>
        <dbReference type="SMART" id="SM00701"/>
    </source>
</evidence>
<feature type="domain" description="N-acetylmuramoyl-L-alanine amidase" evidence="5">
    <location>
        <begin position="90"/>
        <end position="225"/>
    </location>
</feature>
<sequence>KRHMSNKMIAVISFVLLAFKMTGGEHALAVSAARPPRVRSWQVLPPPGTRQTDNTGSTSSLQIDIENRCFNCSGISFVSRQQWKAKPSKPENYFRTLDGVSYVFYHHTVGDECDSRDTCANITRMWQECHQGTRGWDDIAYSFLIGGDGSVYEGRGWRRVGAHTLGYNDISLSFGFIGTFSTKVPNSQMLKAAEMLIQCGIEMGAISANYTLHGQRDANCRVCPGDTFYRNITTLQRFGGKLNRFVCTDPPGPCRIYLLNKSDSALCLGIVLLNKNWGVDL</sequence>
<dbReference type="GO" id="GO:0009253">
    <property type="term" value="P:peptidoglycan catabolic process"/>
    <property type="evidence" value="ECO:0007669"/>
    <property type="project" value="InterPro"/>
</dbReference>
<evidence type="ECO:0000313" key="7">
    <source>
        <dbReference type="EMBL" id="JAR95207.1"/>
    </source>
</evidence>
<dbReference type="Pfam" id="PF01510">
    <property type="entry name" value="Amidase_2"/>
    <property type="match status" value="1"/>
</dbReference>
<dbReference type="AlphaFoldDB" id="A0A147BWP7"/>
<name>A0A147BWP7_IXORI</name>
<evidence type="ECO:0000256" key="2">
    <source>
        <dbReference type="ARBA" id="ARBA00022588"/>
    </source>
</evidence>
<dbReference type="InterPro" id="IPR036505">
    <property type="entry name" value="Amidase/PGRP_sf"/>
</dbReference>
<feature type="non-terminal residue" evidence="7">
    <location>
        <position position="1"/>
    </location>
</feature>
<dbReference type="SUPFAM" id="SSF55846">
    <property type="entry name" value="N-acetylmuramoyl-L-alanine amidase-like"/>
    <property type="match status" value="1"/>
</dbReference>
<evidence type="ECO:0000256" key="4">
    <source>
        <dbReference type="SAM" id="SignalP"/>
    </source>
</evidence>
<dbReference type="SMART" id="SM00644">
    <property type="entry name" value="Ami_2"/>
    <property type="match status" value="1"/>
</dbReference>
<dbReference type="PANTHER" id="PTHR11022:SF41">
    <property type="entry name" value="PEPTIDOGLYCAN-RECOGNITION PROTEIN LC-RELATED"/>
    <property type="match status" value="1"/>
</dbReference>
<evidence type="ECO:0000256" key="1">
    <source>
        <dbReference type="ARBA" id="ARBA00007553"/>
    </source>
</evidence>
<proteinExistence type="inferred from homology"/>
<keyword evidence="3" id="KW-0391">Immunity</keyword>
<reference evidence="7" key="1">
    <citation type="journal article" date="2018" name="PLoS Negl. Trop. Dis.">
        <title>Sialome diversity of ticks revealed by RNAseq of single tick salivary glands.</title>
        <authorList>
            <person name="Perner J."/>
            <person name="Kropackova S."/>
            <person name="Kopacek P."/>
            <person name="Ribeiro J.M."/>
        </authorList>
    </citation>
    <scope>NUCLEOTIDE SEQUENCE</scope>
    <source>
        <strain evidence="7">Siblings of single egg batch collected in Ceske Budejovice</strain>
        <tissue evidence="7">Salivary glands</tissue>
    </source>
</reference>
<evidence type="ECO:0000256" key="3">
    <source>
        <dbReference type="ARBA" id="ARBA00022859"/>
    </source>
</evidence>
<dbReference type="CDD" id="cd06583">
    <property type="entry name" value="PGRP"/>
    <property type="match status" value="1"/>
</dbReference>
<dbReference type="GO" id="GO:0008745">
    <property type="term" value="F:N-acetylmuramoyl-L-alanine amidase activity"/>
    <property type="evidence" value="ECO:0007669"/>
    <property type="project" value="InterPro"/>
</dbReference>
<feature type="chain" id="PRO_5007543139" evidence="4">
    <location>
        <begin position="25"/>
        <end position="281"/>
    </location>
</feature>
<dbReference type="InterPro" id="IPR015510">
    <property type="entry name" value="PGRP"/>
</dbReference>
<dbReference type="PANTHER" id="PTHR11022">
    <property type="entry name" value="PEPTIDOGLYCAN RECOGNITION PROTEIN"/>
    <property type="match status" value="1"/>
</dbReference>
<organism evidence="7">
    <name type="scientific">Ixodes ricinus</name>
    <name type="common">Common tick</name>
    <name type="synonym">Acarus ricinus</name>
    <dbReference type="NCBI Taxonomy" id="34613"/>
    <lineage>
        <taxon>Eukaryota</taxon>
        <taxon>Metazoa</taxon>
        <taxon>Ecdysozoa</taxon>
        <taxon>Arthropoda</taxon>
        <taxon>Chelicerata</taxon>
        <taxon>Arachnida</taxon>
        <taxon>Acari</taxon>
        <taxon>Parasitiformes</taxon>
        <taxon>Ixodida</taxon>
        <taxon>Ixodoidea</taxon>
        <taxon>Ixodidae</taxon>
        <taxon>Ixodinae</taxon>
        <taxon>Ixodes</taxon>
    </lineage>
</organism>
<dbReference type="GO" id="GO:0045087">
    <property type="term" value="P:innate immune response"/>
    <property type="evidence" value="ECO:0007669"/>
    <property type="project" value="UniProtKB-KW"/>
</dbReference>
<dbReference type="FunFam" id="3.40.80.10:FF:000001">
    <property type="entry name" value="Peptidoglycan recognition protein 1"/>
    <property type="match status" value="1"/>
</dbReference>
<dbReference type="InterPro" id="IPR002502">
    <property type="entry name" value="Amidase_domain"/>
</dbReference>
<dbReference type="Gene3D" id="3.40.80.10">
    <property type="entry name" value="Peptidoglycan recognition protein-like"/>
    <property type="match status" value="1"/>
</dbReference>